<protein>
    <submittedName>
        <fullName evidence="2">Uncharacterized protein</fullName>
    </submittedName>
</protein>
<evidence type="ECO:0000256" key="1">
    <source>
        <dbReference type="SAM" id="MobiDB-lite"/>
    </source>
</evidence>
<organism evidence="2 3">
    <name type="scientific">Galdieria sulphuraria</name>
    <name type="common">Red alga</name>
    <dbReference type="NCBI Taxonomy" id="130081"/>
    <lineage>
        <taxon>Eukaryota</taxon>
        <taxon>Rhodophyta</taxon>
        <taxon>Bangiophyceae</taxon>
        <taxon>Galdieriales</taxon>
        <taxon>Galdieriaceae</taxon>
        <taxon>Galdieria</taxon>
    </lineage>
</organism>
<feature type="region of interest" description="Disordered" evidence="1">
    <location>
        <begin position="174"/>
        <end position="205"/>
    </location>
</feature>
<dbReference type="Proteomes" id="UP000030680">
    <property type="component" value="Unassembled WGS sequence"/>
</dbReference>
<accession>M2Y1N3</accession>
<evidence type="ECO:0000313" key="3">
    <source>
        <dbReference type="Proteomes" id="UP000030680"/>
    </source>
</evidence>
<gene>
    <name evidence="2" type="ORF">Gasu_29420</name>
</gene>
<proteinExistence type="predicted"/>
<dbReference type="AlphaFoldDB" id="M2Y1N3"/>
<dbReference type="EMBL" id="KB454506">
    <property type="protein sequence ID" value="EME29724.1"/>
    <property type="molecule type" value="Genomic_DNA"/>
</dbReference>
<reference evidence="3" key="1">
    <citation type="journal article" date="2013" name="Science">
        <title>Gene transfer from bacteria and archaea facilitated evolution of an extremophilic eukaryote.</title>
        <authorList>
            <person name="Schonknecht G."/>
            <person name="Chen W.H."/>
            <person name="Ternes C.M."/>
            <person name="Barbier G.G."/>
            <person name="Shrestha R.P."/>
            <person name="Stanke M."/>
            <person name="Brautigam A."/>
            <person name="Baker B.J."/>
            <person name="Banfield J.F."/>
            <person name="Garavito R.M."/>
            <person name="Carr K."/>
            <person name="Wilkerson C."/>
            <person name="Rensing S.A."/>
            <person name="Gagneul D."/>
            <person name="Dickenson N.E."/>
            <person name="Oesterhelt C."/>
            <person name="Lercher M.J."/>
            <person name="Weber A.P."/>
        </authorList>
    </citation>
    <scope>NUCLEOTIDE SEQUENCE [LARGE SCALE GENOMIC DNA]</scope>
    <source>
        <strain evidence="3">074W</strain>
    </source>
</reference>
<dbReference type="OrthoDB" id="9092at2759"/>
<dbReference type="GeneID" id="17088498"/>
<name>M2Y1N3_GALSU</name>
<evidence type="ECO:0000313" key="2">
    <source>
        <dbReference type="EMBL" id="EME29724.1"/>
    </source>
</evidence>
<keyword evidence="3" id="KW-1185">Reference proteome</keyword>
<dbReference type="Gramene" id="EME29724">
    <property type="protein sequence ID" value="EME29724"/>
    <property type="gene ID" value="Gasu_29420"/>
</dbReference>
<dbReference type="RefSeq" id="XP_005706244.1">
    <property type="nucleotide sequence ID" value="XM_005706187.1"/>
</dbReference>
<dbReference type="KEGG" id="gsl:Gasu_29420"/>
<sequence>MHPGIDSMSSNINCENNPFSFYGNPHKSVIIHGKEGTELLKEKGEDCKTFENSQQYFLWCCVQQQIYHYQLLSTAFASYGFEPPRIPGAFPHHIPPIFNGSMKCLRDREVFNQSGFLYVNVSPDTYQETRQEAPVEQRNQWSEKSKTTSKKSICKVLFECTNSSLLENAENRSIFSKQGSGSHVGENSKNPSEDSGQSGRLSQNATAEHNVLEKHLQEEYQMAKNTVNESFDSLKECSAASVIKGSYLLSQVVHIPEDAIEPEIPPDLQGPGGHVFLRMLSRSWRQYKRALEHNE</sequence>